<dbReference type="AlphaFoldDB" id="A0A6I6N089"/>
<gene>
    <name evidence="3" type="ORF">DSM104635_03604</name>
</gene>
<dbReference type="SMART" id="SM00867">
    <property type="entry name" value="YceI"/>
    <property type="match status" value="1"/>
</dbReference>
<name>A0A6I6N089_9CAUL</name>
<dbReference type="RefSeq" id="WP_158767515.1">
    <property type="nucleotide sequence ID" value="NZ_CP047045.1"/>
</dbReference>
<dbReference type="PANTHER" id="PTHR34406">
    <property type="entry name" value="PROTEIN YCEI"/>
    <property type="match status" value="1"/>
</dbReference>
<evidence type="ECO:0000313" key="4">
    <source>
        <dbReference type="Proteomes" id="UP000431269"/>
    </source>
</evidence>
<keyword evidence="1" id="KW-0732">Signal</keyword>
<evidence type="ECO:0000313" key="3">
    <source>
        <dbReference type="EMBL" id="QGZ96743.1"/>
    </source>
</evidence>
<dbReference type="InterPro" id="IPR006311">
    <property type="entry name" value="TAT_signal"/>
</dbReference>
<dbReference type="EMBL" id="CP047045">
    <property type="protein sequence ID" value="QGZ96743.1"/>
    <property type="molecule type" value="Genomic_DNA"/>
</dbReference>
<proteinExistence type="predicted"/>
<dbReference type="Proteomes" id="UP000431269">
    <property type="component" value="Chromosome"/>
</dbReference>
<dbReference type="KEGG" id="tsv:DSM104635_03604"/>
<sequence length="201" mass="21083">MRSTRRFVAAAIAGAALLFAGGAAAQVTADPAAAGAGTYTIDARHTAVLARVPHAGFSFEVFRFGAVEGTLTWDPANAAANNLTVTVATNSIATPVEGFAAELQGERFLNSAGYPNATFVSTAFRQIDATHAEVDGNFTLKGVTKPVTFRVELIGAGANQRGTPTIGFRATTMIDNAHYNFPGFIRGQSEIVVDGEFNRQQ</sequence>
<evidence type="ECO:0000256" key="1">
    <source>
        <dbReference type="SAM" id="SignalP"/>
    </source>
</evidence>
<dbReference type="Pfam" id="PF04264">
    <property type="entry name" value="YceI"/>
    <property type="match status" value="1"/>
</dbReference>
<dbReference type="Gene3D" id="2.40.128.110">
    <property type="entry name" value="Lipid/polyisoprenoid-binding, YceI-like"/>
    <property type="match status" value="1"/>
</dbReference>
<evidence type="ECO:0000259" key="2">
    <source>
        <dbReference type="SMART" id="SM00867"/>
    </source>
</evidence>
<keyword evidence="4" id="KW-1185">Reference proteome</keyword>
<dbReference type="PROSITE" id="PS51318">
    <property type="entry name" value="TAT"/>
    <property type="match status" value="1"/>
</dbReference>
<organism evidence="3 4">
    <name type="scientific">Terricaulis silvestris</name>
    <dbReference type="NCBI Taxonomy" id="2686094"/>
    <lineage>
        <taxon>Bacteria</taxon>
        <taxon>Pseudomonadati</taxon>
        <taxon>Pseudomonadota</taxon>
        <taxon>Alphaproteobacteria</taxon>
        <taxon>Caulobacterales</taxon>
        <taxon>Caulobacteraceae</taxon>
        <taxon>Terricaulis</taxon>
    </lineage>
</organism>
<feature type="domain" description="Lipid/polyisoprenoid-binding YceI-like" evidence="2">
    <location>
        <begin position="38"/>
        <end position="198"/>
    </location>
</feature>
<accession>A0A6I6N089</accession>
<dbReference type="InterPro" id="IPR036761">
    <property type="entry name" value="TTHA0802/YceI-like_sf"/>
</dbReference>
<dbReference type="InterPro" id="IPR007372">
    <property type="entry name" value="Lipid/polyisoprenoid-bd_YceI"/>
</dbReference>
<feature type="signal peptide" evidence="1">
    <location>
        <begin position="1"/>
        <end position="25"/>
    </location>
</feature>
<reference evidence="4" key="1">
    <citation type="submission" date="2019-12" db="EMBL/GenBank/DDBJ databases">
        <title>Complete genome of Terracaulis silvestris 0127_4.</title>
        <authorList>
            <person name="Vieira S."/>
            <person name="Riedel T."/>
            <person name="Sproer C."/>
            <person name="Pascual J."/>
            <person name="Boedeker C."/>
            <person name="Overmann J."/>
        </authorList>
    </citation>
    <scope>NUCLEOTIDE SEQUENCE [LARGE SCALE GENOMIC DNA]</scope>
    <source>
        <strain evidence="4">0127_4</strain>
    </source>
</reference>
<dbReference type="PANTHER" id="PTHR34406:SF1">
    <property type="entry name" value="PROTEIN YCEI"/>
    <property type="match status" value="1"/>
</dbReference>
<protein>
    <recommendedName>
        <fullName evidence="2">Lipid/polyisoprenoid-binding YceI-like domain-containing protein</fullName>
    </recommendedName>
</protein>
<dbReference type="SUPFAM" id="SSF101874">
    <property type="entry name" value="YceI-like"/>
    <property type="match status" value="1"/>
</dbReference>
<feature type="chain" id="PRO_5026214896" description="Lipid/polyisoprenoid-binding YceI-like domain-containing protein" evidence="1">
    <location>
        <begin position="26"/>
        <end position="201"/>
    </location>
</feature>